<comment type="function">
    <text evidence="2">May play a role in septum formation.</text>
</comment>
<sequence length="379" mass="40150">MLPKPPQTRVLTVANQKGGVGKTTSAVNLAAALAQCGLQVLVLDVDPQGNASTALGVAHEDRTPGTYEVLVEGLPLSEAVRPCPDVRGLEVCPASIDLAGAEMELAQEPDMVARVSLLSRALADHVAEREEQGRPRLDYVLLDCPPSLGLITLNALVAAREVLIPIQCEYYALEGLTQLRNNIGLVQRSLNPQLEISTILLTMYDARTRLAREVADEVRRAFPTRVLDTTIPRSVRISEAPSHGETVMTYDPGNSGALSYLQAARELVEGHHARLAAAAPVPADAVEDPEAVVPAPAEPGGATDPAATAEQTVPVARLGQPEPSDAAEVEEGADAVDQTEEPEQPAAVVDLRSGPLDLRGSWTPDRSTASGRRAAERRA</sequence>
<feature type="domain" description="AAA" evidence="4">
    <location>
        <begin position="9"/>
        <end position="196"/>
    </location>
</feature>
<dbReference type="InterPro" id="IPR025669">
    <property type="entry name" value="AAA_dom"/>
</dbReference>
<feature type="compositionally biased region" description="Low complexity" evidence="3">
    <location>
        <begin position="291"/>
        <end position="302"/>
    </location>
</feature>
<dbReference type="PANTHER" id="PTHR13696:SF52">
    <property type="entry name" value="PARA FAMILY PROTEIN CT_582"/>
    <property type="match status" value="1"/>
</dbReference>
<feature type="region of interest" description="Disordered" evidence="3">
    <location>
        <begin position="318"/>
        <end position="379"/>
    </location>
</feature>
<protein>
    <submittedName>
        <fullName evidence="5">ParA family protein</fullName>
    </submittedName>
</protein>
<evidence type="ECO:0000256" key="3">
    <source>
        <dbReference type="SAM" id="MobiDB-lite"/>
    </source>
</evidence>
<dbReference type="Pfam" id="PF13614">
    <property type="entry name" value="AAA_31"/>
    <property type="match status" value="1"/>
</dbReference>
<dbReference type="InterPro" id="IPR027417">
    <property type="entry name" value="P-loop_NTPase"/>
</dbReference>
<reference evidence="5 6" key="1">
    <citation type="submission" date="2019-07" db="EMBL/GenBank/DDBJ databases">
        <title>Quadrisphaera sp. strain DD2A genome sequencing and assembly.</title>
        <authorList>
            <person name="Kim I."/>
        </authorList>
    </citation>
    <scope>NUCLEOTIDE SEQUENCE [LARGE SCALE GENOMIC DNA]</scope>
    <source>
        <strain evidence="5 6">DD2A</strain>
    </source>
</reference>
<dbReference type="Proteomes" id="UP000321234">
    <property type="component" value="Unassembled WGS sequence"/>
</dbReference>
<evidence type="ECO:0000256" key="2">
    <source>
        <dbReference type="ARBA" id="ARBA00059092"/>
    </source>
</evidence>
<evidence type="ECO:0000256" key="1">
    <source>
        <dbReference type="ARBA" id="ARBA00006976"/>
    </source>
</evidence>
<accession>A0A5C8ZEE6</accession>
<comment type="similarity">
    <text evidence="1">Belongs to the ParA family.</text>
</comment>
<gene>
    <name evidence="5" type="ORF">FMM08_10920</name>
</gene>
<feature type="region of interest" description="Disordered" evidence="3">
    <location>
        <begin position="279"/>
        <end position="306"/>
    </location>
</feature>
<evidence type="ECO:0000313" key="6">
    <source>
        <dbReference type="Proteomes" id="UP000321234"/>
    </source>
</evidence>
<dbReference type="FunFam" id="3.40.50.300:FF:000285">
    <property type="entry name" value="Sporulation initiation inhibitor Soj"/>
    <property type="match status" value="1"/>
</dbReference>
<dbReference type="CDD" id="cd02042">
    <property type="entry name" value="ParAB_family"/>
    <property type="match status" value="1"/>
</dbReference>
<dbReference type="AlphaFoldDB" id="A0A5C8ZEE6"/>
<evidence type="ECO:0000313" key="5">
    <source>
        <dbReference type="EMBL" id="TXR56212.1"/>
    </source>
</evidence>
<dbReference type="Gene3D" id="3.40.50.300">
    <property type="entry name" value="P-loop containing nucleotide triphosphate hydrolases"/>
    <property type="match status" value="1"/>
</dbReference>
<evidence type="ECO:0000259" key="4">
    <source>
        <dbReference type="Pfam" id="PF13614"/>
    </source>
</evidence>
<name>A0A5C8ZEE6_9ACTN</name>
<dbReference type="SUPFAM" id="SSF52540">
    <property type="entry name" value="P-loop containing nucleoside triphosphate hydrolases"/>
    <property type="match status" value="1"/>
</dbReference>
<dbReference type="PANTHER" id="PTHR13696">
    <property type="entry name" value="P-LOOP CONTAINING NUCLEOSIDE TRIPHOSPHATE HYDROLASE"/>
    <property type="match status" value="1"/>
</dbReference>
<organism evidence="5 6">
    <name type="scientific">Quadrisphaera setariae</name>
    <dbReference type="NCBI Taxonomy" id="2593304"/>
    <lineage>
        <taxon>Bacteria</taxon>
        <taxon>Bacillati</taxon>
        <taxon>Actinomycetota</taxon>
        <taxon>Actinomycetes</taxon>
        <taxon>Kineosporiales</taxon>
        <taxon>Kineosporiaceae</taxon>
        <taxon>Quadrisphaera</taxon>
    </lineage>
</organism>
<proteinExistence type="inferred from homology"/>
<dbReference type="InterPro" id="IPR050678">
    <property type="entry name" value="DNA_Partitioning_ATPase"/>
</dbReference>
<dbReference type="OrthoDB" id="9815116at2"/>
<comment type="caution">
    <text evidence="5">The sequence shown here is derived from an EMBL/GenBank/DDBJ whole genome shotgun (WGS) entry which is preliminary data.</text>
</comment>
<keyword evidence="6" id="KW-1185">Reference proteome</keyword>
<feature type="compositionally biased region" description="Acidic residues" evidence="3">
    <location>
        <begin position="325"/>
        <end position="343"/>
    </location>
</feature>
<dbReference type="EMBL" id="VKAC01000006">
    <property type="protein sequence ID" value="TXR56212.1"/>
    <property type="molecule type" value="Genomic_DNA"/>
</dbReference>